<dbReference type="Pfam" id="PF25213">
    <property type="entry name" value="HVO_A0261_N"/>
    <property type="match status" value="1"/>
</dbReference>
<sequence>MQQKEVVREFADEMWRTCLGTRVGRLHRAVGRRFDGALRPLGLTMPQMEILASLVPQDAPVRPSELAEVLMAERSTVSRNLAALGERGWVEAAEISPTGRSMAFAATPEGERVFASARTAWAEAQASVMRSLGPEAPATIDAWLGELV</sequence>
<dbReference type="EMBL" id="CADCVH010000111">
    <property type="protein sequence ID" value="CAA9475332.1"/>
    <property type="molecule type" value="Genomic_DNA"/>
</dbReference>
<reference evidence="2" key="1">
    <citation type="submission" date="2020-02" db="EMBL/GenBank/DDBJ databases">
        <authorList>
            <person name="Meier V. D."/>
        </authorList>
    </citation>
    <scope>NUCLEOTIDE SEQUENCE</scope>
    <source>
        <strain evidence="2">AVDCRST_MAG02</strain>
    </source>
</reference>
<dbReference type="Gene3D" id="1.10.10.10">
    <property type="entry name" value="Winged helix-like DNA-binding domain superfamily/Winged helix DNA-binding domain"/>
    <property type="match status" value="1"/>
</dbReference>
<organism evidence="2">
    <name type="scientific">uncultured Rubrobacteraceae bacterium</name>
    <dbReference type="NCBI Taxonomy" id="349277"/>
    <lineage>
        <taxon>Bacteria</taxon>
        <taxon>Bacillati</taxon>
        <taxon>Actinomycetota</taxon>
        <taxon>Rubrobacteria</taxon>
        <taxon>Rubrobacterales</taxon>
        <taxon>Rubrobacteraceae</taxon>
        <taxon>environmental samples</taxon>
    </lineage>
</organism>
<protein>
    <recommendedName>
        <fullName evidence="1">HTH marR-type domain-containing protein</fullName>
    </recommendedName>
</protein>
<proteinExistence type="predicted"/>
<dbReference type="GO" id="GO:0006950">
    <property type="term" value="P:response to stress"/>
    <property type="evidence" value="ECO:0007669"/>
    <property type="project" value="TreeGrafter"/>
</dbReference>
<evidence type="ECO:0000259" key="1">
    <source>
        <dbReference type="PROSITE" id="PS50995"/>
    </source>
</evidence>
<dbReference type="PRINTS" id="PR00598">
    <property type="entry name" value="HTHMARR"/>
</dbReference>
<dbReference type="InterPro" id="IPR057527">
    <property type="entry name" value="HVO_A0261-like_N"/>
</dbReference>
<dbReference type="GO" id="GO:0003700">
    <property type="term" value="F:DNA-binding transcription factor activity"/>
    <property type="evidence" value="ECO:0007669"/>
    <property type="project" value="InterPro"/>
</dbReference>
<gene>
    <name evidence="2" type="ORF">AVDCRST_MAG02-4072</name>
</gene>
<dbReference type="SUPFAM" id="SSF46785">
    <property type="entry name" value="Winged helix' DNA-binding domain"/>
    <property type="match status" value="1"/>
</dbReference>
<dbReference type="InterPro" id="IPR039422">
    <property type="entry name" value="MarR/SlyA-like"/>
</dbReference>
<accession>A0A6J4RU88</accession>
<dbReference type="AlphaFoldDB" id="A0A6J4RU88"/>
<evidence type="ECO:0000313" key="2">
    <source>
        <dbReference type="EMBL" id="CAA9475332.1"/>
    </source>
</evidence>
<dbReference type="SMART" id="SM00347">
    <property type="entry name" value="HTH_MARR"/>
    <property type="match status" value="1"/>
</dbReference>
<dbReference type="InterPro" id="IPR036388">
    <property type="entry name" value="WH-like_DNA-bd_sf"/>
</dbReference>
<dbReference type="InterPro" id="IPR000835">
    <property type="entry name" value="HTH_MarR-typ"/>
</dbReference>
<dbReference type="InterPro" id="IPR036390">
    <property type="entry name" value="WH_DNA-bd_sf"/>
</dbReference>
<dbReference type="PANTHER" id="PTHR33164:SF43">
    <property type="entry name" value="HTH-TYPE TRANSCRIPTIONAL REPRESSOR YETL"/>
    <property type="match status" value="1"/>
</dbReference>
<name>A0A6J4RU88_9ACTN</name>
<dbReference type="PANTHER" id="PTHR33164">
    <property type="entry name" value="TRANSCRIPTIONAL REGULATOR, MARR FAMILY"/>
    <property type="match status" value="1"/>
</dbReference>
<dbReference type="PROSITE" id="PS50995">
    <property type="entry name" value="HTH_MARR_2"/>
    <property type="match status" value="1"/>
</dbReference>
<feature type="domain" description="HTH marR-type" evidence="1">
    <location>
        <begin position="16"/>
        <end position="148"/>
    </location>
</feature>